<sequence>MRAQQRRLRLALTCACLTFLMSLLLTSSPTLVTALDELVRDVVMPFPEGAHQGELEVDVPAPVAEHVDSVDLSEWPREAIVEVSVEIPLDGVAEPERGTLDTQQAYADVATSVAEAQRVIEAARVAEENRKADEPQRVMQVEREEGSLEAKEGRRAEWAVQAEDSGREENEHLAAGAQITAVEAPERRGVDAERLSGAPRSEEVSPLAVRPPAEEADAQPSRNGSLHPANGAQDAATYHSGQSPPPFKLVQEDDLSSSEAAVTRTTNPATDEEVGIRTVGGAQEAEEVQVTPETQQVEKAHDLEEMYKVAEEARRLQEAQAAQELRREERAHDTQEAARQAEDAQQAEGFHEARETRLEQETQRAEETRLAEEEAQGAEVTRRAEEKLQADVAAEKAVPLRKTATEAQGRLSAQRKEVLVKIGQEKVRFQAAFADLAAQQEETSATQRNKAVASELQRFLGERLDTLHRDLATLGRISVTLRGMVTSLLRGDRPLAQVREDVQALDEKIAKAGETLENIREATTLLTRTARAAVETQEGDSAASSETSTLFAEQKRALISAHNAVIQPLVALLQTLDTQLAQVAKQLETQGAEVAEPTKAAESAAAVSSVGPATTETAQEVASLLSGTPQPVEETPTLTPPLSAAQAEVLGSSPKHAEERHARYSGEPAEDLAKHLMEKGYSKGGRDAHRDEDGVPYMVKGHMQIIGTVVVITIAATVQTLRWCHNGCLDGEEGEESDGTVEAGRQAKEMLSLSPQNAIPGSGGPSPQRPQASLPPTSPPRGVNTRPHGGDGESPSCLESGKMLPPSQCGTPSAASEHMRLLGKKGHTLSPTPVARNHAASFRPGAPATCGSEVIQGPSYGGSPLDAARAPPPPLGPKSPFMPHRNAAPGIYPSPMHQQLPLTGGQFDGPSPLQLPGRLPMAGATPQMHRRRNNSDDFELHNPFLSRWS</sequence>
<feature type="chain" id="PRO_5032515550" evidence="3">
    <location>
        <begin position="35"/>
        <end position="949"/>
    </location>
</feature>
<keyword evidence="3" id="KW-0732">Signal</keyword>
<feature type="coiled-coil region" evidence="1">
    <location>
        <begin position="495"/>
        <end position="522"/>
    </location>
</feature>
<feature type="signal peptide" evidence="3">
    <location>
        <begin position="1"/>
        <end position="34"/>
    </location>
</feature>
<dbReference type="KEGG" id="lmat:92512478"/>
<evidence type="ECO:0000313" key="5">
    <source>
        <dbReference type="Proteomes" id="UP000673552"/>
    </source>
</evidence>
<comment type="caution">
    <text evidence="4">The sequence shown here is derived from an EMBL/GenBank/DDBJ whole genome shotgun (WGS) entry which is preliminary data.</text>
</comment>
<dbReference type="EMBL" id="JAFEUZ010000034">
    <property type="protein sequence ID" value="KAG5468403.1"/>
    <property type="molecule type" value="Genomic_DNA"/>
</dbReference>
<dbReference type="AlphaFoldDB" id="A0A836H1S4"/>
<dbReference type="OrthoDB" id="268013at2759"/>
<feature type="compositionally biased region" description="Basic and acidic residues" evidence="2">
    <location>
        <begin position="324"/>
        <end position="342"/>
    </location>
</feature>
<keyword evidence="5" id="KW-1185">Reference proteome</keyword>
<feature type="compositionally biased region" description="Basic and acidic residues" evidence="2">
    <location>
        <begin position="128"/>
        <end position="157"/>
    </location>
</feature>
<dbReference type="RefSeq" id="XP_067175341.1">
    <property type="nucleotide sequence ID" value="XM_067319966.1"/>
</dbReference>
<evidence type="ECO:0000256" key="1">
    <source>
        <dbReference type="SAM" id="Coils"/>
    </source>
</evidence>
<feature type="region of interest" description="Disordered" evidence="2">
    <location>
        <begin position="755"/>
        <end position="872"/>
    </location>
</feature>
<name>A0A836H1S4_9TRYP</name>
<dbReference type="Proteomes" id="UP000673552">
    <property type="component" value="Chromosome 34"/>
</dbReference>
<dbReference type="GeneID" id="92512478"/>
<evidence type="ECO:0000313" key="4">
    <source>
        <dbReference type="EMBL" id="KAG5468403.1"/>
    </source>
</evidence>
<keyword evidence="1" id="KW-0175">Coiled coil</keyword>
<evidence type="ECO:0000256" key="3">
    <source>
        <dbReference type="SAM" id="SignalP"/>
    </source>
</evidence>
<feature type="compositionally biased region" description="Basic and acidic residues" evidence="2">
    <location>
        <begin position="349"/>
        <end position="372"/>
    </location>
</feature>
<evidence type="ECO:0000256" key="2">
    <source>
        <dbReference type="SAM" id="MobiDB-lite"/>
    </source>
</evidence>
<reference evidence="4 5" key="1">
    <citation type="submission" date="2021-03" db="EMBL/GenBank/DDBJ databases">
        <title>Leishmania (Mundinia) martiniquensis Genome sequencing and assembly.</title>
        <authorList>
            <person name="Almutairi H."/>
            <person name="Gatherer D."/>
        </authorList>
    </citation>
    <scope>NUCLEOTIDE SEQUENCE [LARGE SCALE GENOMIC DNA]</scope>
    <source>
        <strain evidence="4">LSCM1</strain>
    </source>
</reference>
<protein>
    <submittedName>
        <fullName evidence="4">Uncharacterized protein</fullName>
    </submittedName>
</protein>
<feature type="region of interest" description="Disordered" evidence="2">
    <location>
        <begin position="318"/>
        <end position="386"/>
    </location>
</feature>
<gene>
    <name evidence="4" type="ORF">LSCM1_02383</name>
</gene>
<organism evidence="4 5">
    <name type="scientific">Leishmania martiniquensis</name>
    <dbReference type="NCBI Taxonomy" id="1580590"/>
    <lineage>
        <taxon>Eukaryota</taxon>
        <taxon>Discoba</taxon>
        <taxon>Euglenozoa</taxon>
        <taxon>Kinetoplastea</taxon>
        <taxon>Metakinetoplastina</taxon>
        <taxon>Trypanosomatida</taxon>
        <taxon>Trypanosomatidae</taxon>
        <taxon>Leishmaniinae</taxon>
        <taxon>Leishmania</taxon>
    </lineage>
</organism>
<accession>A0A836H1S4</accession>
<proteinExistence type="predicted"/>
<feature type="compositionally biased region" description="Basic and acidic residues" evidence="2">
    <location>
        <begin position="184"/>
        <end position="194"/>
    </location>
</feature>
<feature type="region of interest" description="Disordered" evidence="2">
    <location>
        <begin position="911"/>
        <end position="949"/>
    </location>
</feature>
<feature type="region of interest" description="Disordered" evidence="2">
    <location>
        <begin position="128"/>
        <end position="300"/>
    </location>
</feature>
<feature type="compositionally biased region" description="Polar residues" evidence="2">
    <location>
        <begin position="257"/>
        <end position="269"/>
    </location>
</feature>